<evidence type="ECO:0000256" key="2">
    <source>
        <dbReference type="ARBA" id="ARBA00021549"/>
    </source>
</evidence>
<dbReference type="InterPro" id="IPR022346">
    <property type="entry name" value="T2SS_GspH"/>
</dbReference>
<comment type="caution">
    <text evidence="13">The sequence shown here is derived from an EMBL/GenBank/DDBJ whole genome shotgun (WGS) entry which is preliminary data.</text>
</comment>
<evidence type="ECO:0000256" key="9">
    <source>
        <dbReference type="ARBA" id="ARBA00025772"/>
    </source>
</evidence>
<dbReference type="NCBIfam" id="TIGR02532">
    <property type="entry name" value="IV_pilin_GFxxxE"/>
    <property type="match status" value="1"/>
</dbReference>
<dbReference type="AlphaFoldDB" id="A0A840S5W6"/>
<dbReference type="SUPFAM" id="SSF54523">
    <property type="entry name" value="Pili subunits"/>
    <property type="match status" value="1"/>
</dbReference>
<evidence type="ECO:0000256" key="10">
    <source>
        <dbReference type="ARBA" id="ARBA00030775"/>
    </source>
</evidence>
<dbReference type="GO" id="GO:0005886">
    <property type="term" value="C:plasma membrane"/>
    <property type="evidence" value="ECO:0007669"/>
    <property type="project" value="UniProtKB-SubCell"/>
</dbReference>
<feature type="domain" description="General secretion pathway GspH" evidence="12">
    <location>
        <begin position="49"/>
        <end position="157"/>
    </location>
</feature>
<keyword evidence="7 11" id="KW-1133">Transmembrane helix</keyword>
<dbReference type="RefSeq" id="WP_138858363.1">
    <property type="nucleotide sequence ID" value="NZ_CP040709.1"/>
</dbReference>
<dbReference type="Proteomes" id="UP000554837">
    <property type="component" value="Unassembled WGS sequence"/>
</dbReference>
<proteinExistence type="inferred from homology"/>
<evidence type="ECO:0000256" key="11">
    <source>
        <dbReference type="SAM" id="Phobius"/>
    </source>
</evidence>
<dbReference type="InterPro" id="IPR012902">
    <property type="entry name" value="N_methyl_site"/>
</dbReference>
<keyword evidence="8 11" id="KW-0472">Membrane</keyword>
<gene>
    <name evidence="13" type="ORF">HNQ51_001487</name>
</gene>
<evidence type="ECO:0000313" key="14">
    <source>
        <dbReference type="Proteomes" id="UP000554837"/>
    </source>
</evidence>
<dbReference type="InterPro" id="IPR045584">
    <property type="entry name" value="Pilin-like"/>
</dbReference>
<dbReference type="GO" id="GO:0015627">
    <property type="term" value="C:type II protein secretion system complex"/>
    <property type="evidence" value="ECO:0007669"/>
    <property type="project" value="InterPro"/>
</dbReference>
<evidence type="ECO:0000256" key="4">
    <source>
        <dbReference type="ARBA" id="ARBA00022481"/>
    </source>
</evidence>
<keyword evidence="3" id="KW-1003">Cell membrane</keyword>
<comment type="similarity">
    <text evidence="9">Belongs to the GSP H family.</text>
</comment>
<evidence type="ECO:0000256" key="6">
    <source>
        <dbReference type="ARBA" id="ARBA00022692"/>
    </source>
</evidence>
<dbReference type="Gene3D" id="3.55.40.10">
    <property type="entry name" value="minor pseudopilin epsh domain"/>
    <property type="match status" value="1"/>
</dbReference>
<keyword evidence="14" id="KW-1185">Reference proteome</keyword>
<feature type="transmembrane region" description="Helical" evidence="11">
    <location>
        <begin position="12"/>
        <end position="31"/>
    </location>
</feature>
<keyword evidence="6 11" id="KW-0812">Transmembrane</keyword>
<dbReference type="OrthoDB" id="8592199at2"/>
<dbReference type="EMBL" id="JACHHO010000001">
    <property type="protein sequence ID" value="MBB5204194.1"/>
    <property type="molecule type" value="Genomic_DNA"/>
</dbReference>
<keyword evidence="5" id="KW-0997">Cell inner membrane</keyword>
<evidence type="ECO:0000259" key="12">
    <source>
        <dbReference type="Pfam" id="PF12019"/>
    </source>
</evidence>
<evidence type="ECO:0000256" key="5">
    <source>
        <dbReference type="ARBA" id="ARBA00022519"/>
    </source>
</evidence>
<evidence type="ECO:0000313" key="13">
    <source>
        <dbReference type="EMBL" id="MBB5204194.1"/>
    </source>
</evidence>
<evidence type="ECO:0000256" key="8">
    <source>
        <dbReference type="ARBA" id="ARBA00023136"/>
    </source>
</evidence>
<dbReference type="GO" id="GO:0015628">
    <property type="term" value="P:protein secretion by the type II secretion system"/>
    <property type="evidence" value="ECO:0007669"/>
    <property type="project" value="InterPro"/>
</dbReference>
<dbReference type="Pfam" id="PF12019">
    <property type="entry name" value="GspH"/>
    <property type="match status" value="1"/>
</dbReference>
<sequence length="179" mass="19192">MQTQARRHQGFSLVEVLTCMGVLAILLALTLPRFGQLIERKRLDTQLGALYVDLQQARATALTTGTAVRVRFQQLAQGSCWVMHLGPVDSCSCTEQGQAQCLNPEHLLKHQWLPSSGTLRVDANVSQIAFHPRFGTASRAGTVAIASSSGLRAAHVIALTGRLRSCASAESGLSLPVCS</sequence>
<organism evidence="13 14">
    <name type="scientific">Inhella inkyongensis</name>
    <dbReference type="NCBI Taxonomy" id="392593"/>
    <lineage>
        <taxon>Bacteria</taxon>
        <taxon>Pseudomonadati</taxon>
        <taxon>Pseudomonadota</taxon>
        <taxon>Betaproteobacteria</taxon>
        <taxon>Burkholderiales</taxon>
        <taxon>Sphaerotilaceae</taxon>
        <taxon>Inhella</taxon>
    </lineage>
</organism>
<dbReference type="Pfam" id="PF07963">
    <property type="entry name" value="N_methyl"/>
    <property type="match status" value="1"/>
</dbReference>
<keyword evidence="4" id="KW-0488">Methylation</keyword>
<protein>
    <recommendedName>
        <fullName evidence="2">Type II secretion system protein H</fullName>
    </recommendedName>
    <alternativeName>
        <fullName evidence="10">General secretion pathway protein H</fullName>
    </alternativeName>
</protein>
<evidence type="ECO:0000256" key="7">
    <source>
        <dbReference type="ARBA" id="ARBA00022989"/>
    </source>
</evidence>
<accession>A0A840S5W6</accession>
<evidence type="ECO:0000256" key="1">
    <source>
        <dbReference type="ARBA" id="ARBA00004377"/>
    </source>
</evidence>
<name>A0A840S5W6_9BURK</name>
<comment type="subcellular location">
    <subcellularLocation>
        <location evidence="1">Cell inner membrane</location>
        <topology evidence="1">Single-pass membrane protein</topology>
    </subcellularLocation>
</comment>
<evidence type="ECO:0000256" key="3">
    <source>
        <dbReference type="ARBA" id="ARBA00022475"/>
    </source>
</evidence>
<reference evidence="13 14" key="1">
    <citation type="submission" date="2020-08" db="EMBL/GenBank/DDBJ databases">
        <title>Genomic Encyclopedia of Type Strains, Phase IV (KMG-IV): sequencing the most valuable type-strain genomes for metagenomic binning, comparative biology and taxonomic classification.</title>
        <authorList>
            <person name="Goeker M."/>
        </authorList>
    </citation>
    <scope>NUCLEOTIDE SEQUENCE [LARGE SCALE GENOMIC DNA]</scope>
    <source>
        <strain evidence="13 14">DSM 23958</strain>
    </source>
</reference>